<dbReference type="EMBL" id="JAUSQZ010000001">
    <property type="protein sequence ID" value="MDP9826837.1"/>
    <property type="molecule type" value="Genomic_DNA"/>
</dbReference>
<evidence type="ECO:0008006" key="3">
    <source>
        <dbReference type="Google" id="ProtNLM"/>
    </source>
</evidence>
<name>A0ABT9P2D3_9ACTN</name>
<dbReference type="SUPFAM" id="SSF53756">
    <property type="entry name" value="UDP-Glycosyltransferase/glycogen phosphorylase"/>
    <property type="match status" value="1"/>
</dbReference>
<organism evidence="1 2">
    <name type="scientific">Kineosporia succinea</name>
    <dbReference type="NCBI Taxonomy" id="84632"/>
    <lineage>
        <taxon>Bacteria</taxon>
        <taxon>Bacillati</taxon>
        <taxon>Actinomycetota</taxon>
        <taxon>Actinomycetes</taxon>
        <taxon>Kineosporiales</taxon>
        <taxon>Kineosporiaceae</taxon>
        <taxon>Kineosporia</taxon>
    </lineage>
</organism>
<dbReference type="Proteomes" id="UP001235712">
    <property type="component" value="Unassembled WGS sequence"/>
</dbReference>
<evidence type="ECO:0000313" key="2">
    <source>
        <dbReference type="Proteomes" id="UP001235712"/>
    </source>
</evidence>
<dbReference type="RefSeq" id="WP_307242083.1">
    <property type="nucleotide sequence ID" value="NZ_JAUSQZ010000001.1"/>
</dbReference>
<dbReference type="InterPro" id="IPR046561">
    <property type="entry name" value="DUF6716"/>
</dbReference>
<comment type="caution">
    <text evidence="1">The sequence shown here is derived from an EMBL/GenBank/DDBJ whole genome shotgun (WGS) entry which is preliminary data.</text>
</comment>
<sequence>MPTPAKSFVSAPGVGQKPYTPQVPHHVIAVAESDSFLKWAVSLFGQLPEGTRTEVVVACSPARPSASQRIAALSGTAYAGHDPEVLSPGQLTKLVDRDRPDAVLLALTGPSVHAYSEALSRCEHRPVVVTGIPGIAIPARRRAWGYRGAVDLWVVHSHREAEAYDQVRRQMGMEAQIGLATIPFLNRPADILPARELADHGNPGPGTAFEHSVNDAGTSVEPLNAVASPTRNRVLFATQGKVPRVKKDRVAILQSLARLAANRPDLEVVVKTRGAIGEFHTHHEPHHYQSLWNELVEAGEVHAPDALTFAAGSMAEQLANAVALVTVSSTAVLEAMALDIPVLLIDEFGISENLINQVFVGSGVMGGLDQLEQGDFRHPETWWLADNYFHPRSDNSWIGMLDELIEQAHAGQLPAIADGLNKSRSAKRRRLDRLRLTPVGSAVVRARVRTRQRVRDSSQALTRISSQSS</sequence>
<keyword evidence="2" id="KW-1185">Reference proteome</keyword>
<gene>
    <name evidence="1" type="ORF">J2S57_002586</name>
</gene>
<dbReference type="Pfam" id="PF20471">
    <property type="entry name" value="DUF6716"/>
    <property type="match status" value="1"/>
</dbReference>
<protein>
    <recommendedName>
        <fullName evidence="3">UDP-N-acetylglucosamine:LPS N-acetylglucosamine transferase</fullName>
    </recommendedName>
</protein>
<evidence type="ECO:0000313" key="1">
    <source>
        <dbReference type="EMBL" id="MDP9826837.1"/>
    </source>
</evidence>
<reference evidence="1 2" key="1">
    <citation type="submission" date="2023-07" db="EMBL/GenBank/DDBJ databases">
        <title>Sequencing the genomes of 1000 actinobacteria strains.</title>
        <authorList>
            <person name="Klenk H.-P."/>
        </authorList>
    </citation>
    <scope>NUCLEOTIDE SEQUENCE [LARGE SCALE GENOMIC DNA]</scope>
    <source>
        <strain evidence="1 2">DSM 44388</strain>
    </source>
</reference>
<proteinExistence type="predicted"/>
<accession>A0ABT9P2D3</accession>